<dbReference type="GO" id="GO:0005737">
    <property type="term" value="C:cytoplasm"/>
    <property type="evidence" value="ECO:0007669"/>
    <property type="project" value="TreeGrafter"/>
</dbReference>
<dbReference type="GO" id="GO:0008270">
    <property type="term" value="F:zinc ion binding"/>
    <property type="evidence" value="ECO:0007669"/>
    <property type="project" value="UniProtKB-KW"/>
</dbReference>
<keyword evidence="2 4" id="KW-0863">Zinc-finger</keyword>
<sequence>MPSSLRNMPPVAAAATECRLSGEGDTKRDIIPGKDHKCFVRLHGDLILSYRLRAVGGPKRPTLLHQEPTRRFDKLFELFDADAFFQSYLACRDAIHQMLEQTPLVGDFDLAPDNWDDFLPHDLAMLMVRAVRHDTDEHGGVTLRYNVDMDLTILVNIVYSEPKALLLACEQRATVTRCLFAATPTDCPICMEDSDTTVRVRLPCSHSFHCDCILPWFYKVAKCPKCRHDLGKYLVAATDTPMGKFPGLPQQP</sequence>
<dbReference type="AlphaFoldDB" id="A0A9R1AUH3"/>
<reference evidence="6 7" key="1">
    <citation type="submission" date="2017-09" db="EMBL/GenBank/DDBJ databases">
        <authorList>
            <consortium name="International Durum Wheat Genome Sequencing Consortium (IDWGSC)"/>
            <person name="Milanesi L."/>
        </authorList>
    </citation>
    <scope>NUCLEOTIDE SEQUENCE [LARGE SCALE GENOMIC DNA]</scope>
    <source>
        <strain evidence="7">cv. Svevo</strain>
    </source>
</reference>
<dbReference type="GO" id="GO:0061630">
    <property type="term" value="F:ubiquitin protein ligase activity"/>
    <property type="evidence" value="ECO:0007669"/>
    <property type="project" value="TreeGrafter"/>
</dbReference>
<evidence type="ECO:0000259" key="5">
    <source>
        <dbReference type="PROSITE" id="PS50089"/>
    </source>
</evidence>
<evidence type="ECO:0000313" key="6">
    <source>
        <dbReference type="EMBL" id="VAI40613.1"/>
    </source>
</evidence>
<dbReference type="GO" id="GO:0016567">
    <property type="term" value="P:protein ubiquitination"/>
    <property type="evidence" value="ECO:0007669"/>
    <property type="project" value="TreeGrafter"/>
</dbReference>
<gene>
    <name evidence="6" type="ORF">TRITD_5Bv1G250500</name>
</gene>
<dbReference type="Gene3D" id="3.30.40.10">
    <property type="entry name" value="Zinc/RING finger domain, C3HC4 (zinc finger)"/>
    <property type="match status" value="1"/>
</dbReference>
<dbReference type="Proteomes" id="UP000324705">
    <property type="component" value="Chromosome 5B"/>
</dbReference>
<dbReference type="InterPro" id="IPR001841">
    <property type="entry name" value="Znf_RING"/>
</dbReference>
<accession>A0A9R1AUH3</accession>
<name>A0A9R1AUH3_TRITD</name>
<evidence type="ECO:0000256" key="4">
    <source>
        <dbReference type="PROSITE-ProRule" id="PRU00175"/>
    </source>
</evidence>
<dbReference type="InterPro" id="IPR013083">
    <property type="entry name" value="Znf_RING/FYVE/PHD"/>
</dbReference>
<feature type="domain" description="RING-type" evidence="5">
    <location>
        <begin position="187"/>
        <end position="227"/>
    </location>
</feature>
<dbReference type="SMART" id="SM00184">
    <property type="entry name" value="RING"/>
    <property type="match status" value="1"/>
</dbReference>
<protein>
    <recommendedName>
        <fullName evidence="5">RING-type domain-containing protein</fullName>
    </recommendedName>
</protein>
<dbReference type="OMA" id="DCILPWF"/>
<keyword evidence="1" id="KW-0479">Metal-binding</keyword>
<dbReference type="SUPFAM" id="SSF57850">
    <property type="entry name" value="RING/U-box"/>
    <property type="match status" value="1"/>
</dbReference>
<dbReference type="EMBL" id="LT934120">
    <property type="protein sequence ID" value="VAI40613.1"/>
    <property type="molecule type" value="Genomic_DNA"/>
</dbReference>
<keyword evidence="3" id="KW-0862">Zinc</keyword>
<keyword evidence="7" id="KW-1185">Reference proteome</keyword>
<organism evidence="6 7">
    <name type="scientific">Triticum turgidum subsp. durum</name>
    <name type="common">Durum wheat</name>
    <name type="synonym">Triticum durum</name>
    <dbReference type="NCBI Taxonomy" id="4567"/>
    <lineage>
        <taxon>Eukaryota</taxon>
        <taxon>Viridiplantae</taxon>
        <taxon>Streptophyta</taxon>
        <taxon>Embryophyta</taxon>
        <taxon>Tracheophyta</taxon>
        <taxon>Spermatophyta</taxon>
        <taxon>Magnoliopsida</taxon>
        <taxon>Liliopsida</taxon>
        <taxon>Poales</taxon>
        <taxon>Poaceae</taxon>
        <taxon>BOP clade</taxon>
        <taxon>Pooideae</taxon>
        <taxon>Triticodae</taxon>
        <taxon>Triticeae</taxon>
        <taxon>Triticinae</taxon>
        <taxon>Triticum</taxon>
    </lineage>
</organism>
<evidence type="ECO:0000256" key="2">
    <source>
        <dbReference type="ARBA" id="ARBA00022771"/>
    </source>
</evidence>
<proteinExistence type="predicted"/>
<evidence type="ECO:0000256" key="1">
    <source>
        <dbReference type="ARBA" id="ARBA00022723"/>
    </source>
</evidence>
<evidence type="ECO:0000313" key="7">
    <source>
        <dbReference type="Proteomes" id="UP000324705"/>
    </source>
</evidence>
<dbReference type="Pfam" id="PF13639">
    <property type="entry name" value="zf-RING_2"/>
    <property type="match status" value="1"/>
</dbReference>
<dbReference type="PANTHER" id="PTHR15710">
    <property type="entry name" value="E3 UBIQUITIN-PROTEIN LIGASE PRAJA"/>
    <property type="match status" value="1"/>
</dbReference>
<dbReference type="PROSITE" id="PS50089">
    <property type="entry name" value="ZF_RING_2"/>
    <property type="match status" value="1"/>
</dbReference>
<dbReference type="PANTHER" id="PTHR15710:SF243">
    <property type="entry name" value="E3 UBIQUITIN-PROTEIN LIGASE PRAJA-2 ISOFORM X1"/>
    <property type="match status" value="1"/>
</dbReference>
<evidence type="ECO:0000256" key="3">
    <source>
        <dbReference type="ARBA" id="ARBA00022833"/>
    </source>
</evidence>
<dbReference type="Gramene" id="TRITD5Bv1G250500.1">
    <property type="protein sequence ID" value="TRITD5Bv1G250500.1"/>
    <property type="gene ID" value="TRITD5Bv1G250500"/>
</dbReference>